<feature type="domain" description="DNA helicase Pif1-like 2B" evidence="4">
    <location>
        <begin position="1134"/>
        <end position="1180"/>
    </location>
</feature>
<feature type="domain" description="DNA helicase Pif1-like DEAD-box helicase" evidence="2">
    <location>
        <begin position="820"/>
        <end position="1039"/>
    </location>
</feature>
<dbReference type="Pfam" id="PF21530">
    <property type="entry name" value="Pif1_2B_dom"/>
    <property type="match status" value="1"/>
</dbReference>
<dbReference type="GO" id="GO:0016787">
    <property type="term" value="F:hydrolase activity"/>
    <property type="evidence" value="ECO:0007669"/>
    <property type="project" value="UniProtKB-KW"/>
</dbReference>
<protein>
    <recommendedName>
        <fullName evidence="1">ATP-dependent DNA helicase</fullName>
        <ecNumber evidence="1">5.6.2.3</ecNumber>
    </recommendedName>
</protein>
<dbReference type="InterPro" id="IPR049163">
    <property type="entry name" value="Pif1-like_2B_dom"/>
</dbReference>
<dbReference type="GO" id="GO:0006281">
    <property type="term" value="P:DNA repair"/>
    <property type="evidence" value="ECO:0007669"/>
    <property type="project" value="UniProtKB-KW"/>
</dbReference>
<dbReference type="GO" id="GO:0005524">
    <property type="term" value="F:ATP binding"/>
    <property type="evidence" value="ECO:0007669"/>
    <property type="project" value="UniProtKB-KW"/>
</dbReference>
<dbReference type="InterPro" id="IPR025476">
    <property type="entry name" value="Helitron_helicase-like"/>
</dbReference>
<evidence type="ECO:0000313" key="5">
    <source>
        <dbReference type="EMBL" id="KAK4598873.1"/>
    </source>
</evidence>
<keyword evidence="6" id="KW-1185">Reference proteome</keyword>
<comment type="cofactor">
    <cofactor evidence="1">
        <name>Mg(2+)</name>
        <dbReference type="ChEBI" id="CHEBI:18420"/>
    </cofactor>
</comment>
<reference evidence="5 6" key="1">
    <citation type="journal article" date="2023" name="G3 (Bethesda)">
        <title>A haplotype-resolved chromosome-scale genome for Quercus rubra L. provides insights into the genetics of adaptive traits for red oak species.</title>
        <authorList>
            <person name="Kapoor B."/>
            <person name="Jenkins J."/>
            <person name="Schmutz J."/>
            <person name="Zhebentyayeva T."/>
            <person name="Kuelheim C."/>
            <person name="Coggeshall M."/>
            <person name="Heim C."/>
            <person name="Lasky J.R."/>
            <person name="Leites L."/>
            <person name="Islam-Faridi N."/>
            <person name="Romero-Severson J."/>
            <person name="DeLeo V.L."/>
            <person name="Lucas S.M."/>
            <person name="Lazic D."/>
            <person name="Gailing O."/>
            <person name="Carlson J."/>
            <person name="Staton M."/>
        </authorList>
    </citation>
    <scope>NUCLEOTIDE SEQUENCE [LARGE SCALE GENOMIC DNA]</scope>
    <source>
        <strain evidence="5">Pseudo-F2</strain>
    </source>
</reference>
<gene>
    <name evidence="5" type="ORF">RGQ29_016068</name>
</gene>
<comment type="catalytic activity">
    <reaction evidence="1">
        <text>ATP + H2O = ADP + phosphate + H(+)</text>
        <dbReference type="Rhea" id="RHEA:13065"/>
        <dbReference type="ChEBI" id="CHEBI:15377"/>
        <dbReference type="ChEBI" id="CHEBI:15378"/>
        <dbReference type="ChEBI" id="CHEBI:30616"/>
        <dbReference type="ChEBI" id="CHEBI:43474"/>
        <dbReference type="ChEBI" id="CHEBI:456216"/>
        <dbReference type="EC" id="5.6.2.3"/>
    </reaction>
</comment>
<keyword evidence="1" id="KW-0233">DNA recombination</keyword>
<dbReference type="EMBL" id="JAXUIC010000003">
    <property type="protein sequence ID" value="KAK4598873.1"/>
    <property type="molecule type" value="Genomic_DNA"/>
</dbReference>
<evidence type="ECO:0000259" key="3">
    <source>
        <dbReference type="Pfam" id="PF14214"/>
    </source>
</evidence>
<keyword evidence="1" id="KW-0378">Hydrolase</keyword>
<keyword evidence="1" id="KW-0067">ATP-binding</keyword>
<dbReference type="Pfam" id="PF05970">
    <property type="entry name" value="PIF1"/>
    <property type="match status" value="1"/>
</dbReference>
<feature type="domain" description="Helitron helicase-like" evidence="3">
    <location>
        <begin position="314"/>
        <end position="356"/>
    </location>
</feature>
<dbReference type="GO" id="GO:0000723">
    <property type="term" value="P:telomere maintenance"/>
    <property type="evidence" value="ECO:0007669"/>
    <property type="project" value="InterPro"/>
</dbReference>
<name>A0AAN7FRM3_QUERU</name>
<dbReference type="GO" id="GO:0006310">
    <property type="term" value="P:DNA recombination"/>
    <property type="evidence" value="ECO:0007669"/>
    <property type="project" value="UniProtKB-KW"/>
</dbReference>
<keyword evidence="1" id="KW-0234">DNA repair</keyword>
<dbReference type="InterPro" id="IPR027417">
    <property type="entry name" value="P-loop_NTPase"/>
</dbReference>
<dbReference type="SUPFAM" id="SSF52540">
    <property type="entry name" value="P-loop containing nucleoside triphosphate hydrolases"/>
    <property type="match status" value="2"/>
</dbReference>
<dbReference type="GO" id="GO:0043139">
    <property type="term" value="F:5'-3' DNA helicase activity"/>
    <property type="evidence" value="ECO:0007669"/>
    <property type="project" value="UniProtKB-EC"/>
</dbReference>
<sequence length="1292" mass="148511">MEGKVKLPLLKKTPPLLNELTQIRSYNTMFAMTSMGGKVDNRVNDGRGFYIFRLNGQTHHRIGTLLPNNGEDPQFAQLMNAFSSSPVNKDLDPSIVDALVQMFDESNNRFIELDIHHLRLRLIGSRTTDGREYNLPTCFEIAAIIVGDIGVDKGGLHRINELHPSYMALQYPLLFPYGEDGFRLGILCSNIDEISFDTNDFVTMREYYAFRLQERDGEGHTLILGGRLFQQFDVDVYTCIEAIRLMWVKNNQEKLRIELYNGLKDAVMRGDTTPASTGKRLILPSSFTGSPRYMIENYQDAMAICRWAGYPDLVFKIKLDQLLNDLKHGRHFGRVIAVVYTVEYQKRGLPHAHILLFLHNNDKHPTIAEIDKIISAKIPDLNKEPLAYDVVKQYMVHGPCGSINPRASCMIENKCMKHFPKKFCSQTTVDNDGFSIYRRRNNGIYVERNGVKLDNRYIVPHNIDLLVKFQAHINVEWCNRSRSIKYLFKYITKGPDRATLILEENLHVDTSTGMQNMTDTDEVKEYLNCRYVFAIEACWRIFEFEIHYRQPAVQRLSFHIENQQPVVFKDIEYLDNVIGRPDIQKSKFTEWMKANELYEEARELTYSEFPTKWVWHKKDKEWRLRKSGRCIGRIYYAHPASGERFYLRMLLNVVKGARSFKEIRTINNVVYSDFRSACYALGLLDDDKEWHEALNHASHWASGKQLRELFVTMLIFCEVSDPYKLWISNWRLLSEDIIHCQRAVLRYDNLHLDDFQLQNYALSDIEQILIRSGRSLQEFGMISYPNTLLLRQCNNRILQEELDYDRDSLAVEHIELFNGLNSDQRNIYDAVIDSVLSNKGDFLFVYGHGGTGKTYLWKTIICRLRSKGKIVIAVASSRIAALLLPGGRTAHSRFQIPITVTDNSTCEIKQGSQIAELMTKASLIIWDEAPMTHRNCFEAVDRSLRDILRFTTSNSADKPFGGKTVVLGGDFRQILPVVAKGRREQIVESSINKSSLWKNCRVFILTKNMRLTQNPCDIATREFAEWILKIGDGELNNSESEASIEIPYDLLIQPGSHPFNDIVKATYPDFHTKFSDSNYLEARAILAPTNEVVEDINDYMIDLIDVDEETYLSADSICKASTNILDQDVMYPIELLNSLKFLGIPNHKLRLKVGMPIMLLRNLNQSAGLCNGTRLLVTQLSKWVLEAQIISGSHVGDKVFIPRIVLSPSESKWPFVLKRRQFPGQSLKCVGLYLDKPVFSHGQLYVAVSRVTSRNGLRVLIAENDNDDHFHTKNIVYKEIFNDLPTAIDNVS</sequence>
<dbReference type="Proteomes" id="UP001324115">
    <property type="component" value="Unassembled WGS sequence"/>
</dbReference>
<dbReference type="PANTHER" id="PTHR10492">
    <property type="match status" value="1"/>
</dbReference>
<accession>A0AAN7FRM3</accession>
<evidence type="ECO:0000256" key="1">
    <source>
        <dbReference type="RuleBase" id="RU363044"/>
    </source>
</evidence>
<keyword evidence="1" id="KW-0227">DNA damage</keyword>
<dbReference type="Gene3D" id="3.40.50.300">
    <property type="entry name" value="P-loop containing nucleotide triphosphate hydrolases"/>
    <property type="match status" value="1"/>
</dbReference>
<dbReference type="Pfam" id="PF14214">
    <property type="entry name" value="Helitron_like_N"/>
    <property type="match status" value="2"/>
</dbReference>
<keyword evidence="1" id="KW-0547">Nucleotide-binding</keyword>
<evidence type="ECO:0000313" key="6">
    <source>
        <dbReference type="Proteomes" id="UP001324115"/>
    </source>
</evidence>
<feature type="domain" description="Helitron helicase-like" evidence="3">
    <location>
        <begin position="207"/>
        <end position="313"/>
    </location>
</feature>
<proteinExistence type="inferred from homology"/>
<comment type="caution">
    <text evidence="5">The sequence shown here is derived from an EMBL/GenBank/DDBJ whole genome shotgun (WGS) entry which is preliminary data.</text>
</comment>
<comment type="similarity">
    <text evidence="1">Belongs to the helicase family.</text>
</comment>
<evidence type="ECO:0000259" key="2">
    <source>
        <dbReference type="Pfam" id="PF05970"/>
    </source>
</evidence>
<keyword evidence="1" id="KW-0347">Helicase</keyword>
<organism evidence="5 6">
    <name type="scientific">Quercus rubra</name>
    <name type="common">Northern red oak</name>
    <name type="synonym">Quercus borealis</name>
    <dbReference type="NCBI Taxonomy" id="3512"/>
    <lineage>
        <taxon>Eukaryota</taxon>
        <taxon>Viridiplantae</taxon>
        <taxon>Streptophyta</taxon>
        <taxon>Embryophyta</taxon>
        <taxon>Tracheophyta</taxon>
        <taxon>Spermatophyta</taxon>
        <taxon>Magnoliopsida</taxon>
        <taxon>eudicotyledons</taxon>
        <taxon>Gunneridae</taxon>
        <taxon>Pentapetalae</taxon>
        <taxon>rosids</taxon>
        <taxon>fabids</taxon>
        <taxon>Fagales</taxon>
        <taxon>Fagaceae</taxon>
        <taxon>Quercus</taxon>
    </lineage>
</organism>
<evidence type="ECO:0000259" key="4">
    <source>
        <dbReference type="Pfam" id="PF21530"/>
    </source>
</evidence>
<dbReference type="InterPro" id="IPR010285">
    <property type="entry name" value="DNA_helicase_pif1-like_DEAD"/>
</dbReference>
<dbReference type="EC" id="5.6.2.3" evidence="1"/>
<dbReference type="PANTHER" id="PTHR10492:SF57">
    <property type="entry name" value="ATP-DEPENDENT DNA HELICASE"/>
    <property type="match status" value="1"/>
</dbReference>